<name>A0A7Y0A494_9FLAO</name>
<sequence>MKIRNRLSVFLCFLSAIILSSCEAVLHYEGNVYNHKHEPIENAYIALILNNKDTITEAGDKFDTISLAKRKELRKKGVKDNFRYTVKGLSEPVRLYTDKNGYFTTSPFLVSCLFKCPKVKMLVQKDKLSKEFTIESLEKIRVKNDSIKRGSFRENISEKYLIFL</sequence>
<evidence type="ECO:0000313" key="3">
    <source>
        <dbReference type="Proteomes" id="UP000552615"/>
    </source>
</evidence>
<evidence type="ECO:0000256" key="1">
    <source>
        <dbReference type="SAM" id="SignalP"/>
    </source>
</evidence>
<dbReference type="RefSeq" id="WP_169229767.1">
    <property type="nucleotide sequence ID" value="NZ_JABBGF010000001.1"/>
</dbReference>
<accession>A0A7Y0A494</accession>
<protein>
    <recommendedName>
        <fullName evidence="4">Lipoprotein</fullName>
    </recommendedName>
</protein>
<dbReference type="Proteomes" id="UP000552615">
    <property type="component" value="Unassembled WGS sequence"/>
</dbReference>
<proteinExistence type="predicted"/>
<evidence type="ECO:0000313" key="2">
    <source>
        <dbReference type="EMBL" id="NML56371.1"/>
    </source>
</evidence>
<comment type="caution">
    <text evidence="2">The sequence shown here is derived from an EMBL/GenBank/DDBJ whole genome shotgun (WGS) entry which is preliminary data.</text>
</comment>
<feature type="signal peptide" evidence="1">
    <location>
        <begin position="1"/>
        <end position="24"/>
    </location>
</feature>
<gene>
    <name evidence="2" type="ORF">HHL20_03350</name>
</gene>
<feature type="chain" id="PRO_5031414534" description="Lipoprotein" evidence="1">
    <location>
        <begin position="25"/>
        <end position="164"/>
    </location>
</feature>
<keyword evidence="1" id="KW-0732">Signal</keyword>
<keyword evidence="3" id="KW-1185">Reference proteome</keyword>
<reference evidence="2 3" key="1">
    <citation type="submission" date="2020-04" db="EMBL/GenBank/DDBJ databases">
        <title>Chryseobacterium sp. RJ-7-14 sp. nov., isolated from Jeju soil.</title>
        <authorList>
            <person name="Dahal R.H."/>
            <person name="Chaudhary D.K."/>
        </authorList>
    </citation>
    <scope>NUCLEOTIDE SEQUENCE [LARGE SCALE GENOMIC DNA]</scope>
    <source>
        <strain evidence="2 3">RJ-7-14</strain>
    </source>
</reference>
<dbReference type="PROSITE" id="PS51257">
    <property type="entry name" value="PROKAR_LIPOPROTEIN"/>
    <property type="match status" value="1"/>
</dbReference>
<organism evidence="2 3">
    <name type="scientific">Chryseobacterium cheonjiense</name>
    <dbReference type="NCBI Taxonomy" id="2728845"/>
    <lineage>
        <taxon>Bacteria</taxon>
        <taxon>Pseudomonadati</taxon>
        <taxon>Bacteroidota</taxon>
        <taxon>Flavobacteriia</taxon>
        <taxon>Flavobacteriales</taxon>
        <taxon>Weeksellaceae</taxon>
        <taxon>Chryseobacterium group</taxon>
        <taxon>Chryseobacterium</taxon>
    </lineage>
</organism>
<evidence type="ECO:0008006" key="4">
    <source>
        <dbReference type="Google" id="ProtNLM"/>
    </source>
</evidence>
<dbReference type="AlphaFoldDB" id="A0A7Y0A494"/>
<dbReference type="EMBL" id="JABBGF010000001">
    <property type="protein sequence ID" value="NML56371.1"/>
    <property type="molecule type" value="Genomic_DNA"/>
</dbReference>